<organism evidence="1 2">
    <name type="scientific">Cerrena zonata</name>
    <dbReference type="NCBI Taxonomy" id="2478898"/>
    <lineage>
        <taxon>Eukaryota</taxon>
        <taxon>Fungi</taxon>
        <taxon>Dikarya</taxon>
        <taxon>Basidiomycota</taxon>
        <taxon>Agaricomycotina</taxon>
        <taxon>Agaricomycetes</taxon>
        <taxon>Polyporales</taxon>
        <taxon>Cerrenaceae</taxon>
        <taxon>Cerrena</taxon>
    </lineage>
</organism>
<evidence type="ECO:0000313" key="1">
    <source>
        <dbReference type="EMBL" id="KAK7689251.1"/>
    </source>
</evidence>
<keyword evidence="2" id="KW-1185">Reference proteome</keyword>
<gene>
    <name evidence="1" type="ORF">QCA50_007942</name>
</gene>
<sequence length="473" mass="52773">MSSTKVTIALIGSHSDDVVAALQKASLKSTTHKSSTATELASLLEDGKVLLATEPGDHLSALHTATQTPIDISAMKPTKERPLIVYKVNGRIKVVRPPKLKTDIKITGTTVDKNGTASAIPEKKVKLALQPFDLDQLVKQLRQAVTSIDSTTEGAPSLLSNVDNLDPGNDVAFYKQVVMSFPVSFVIETLAWSKDGHFQVDTSDPHMQQTYDTDWTATIYVYATNTNPTGKTGSNYNGIIYTYVVHDGIHQRQVGGPRRWLGPKPSPPGSSECSFYFIDQMEYMFADTSEGTQLLSRIDQQPNDNIFQNTNNSFIYTIDRSQNMTLFKANQKQTWQFNAQYSKSCAWSRFQLQSDIPRQSQSGYLIAYNDLYDVHSDPGFETEKWWNPGVFDRGKDPHAVKVLPDDDLPIAGLSVFKSTVGKAPLLFDFEYTPRAFKANQWHTDSDDNQTHWQVSGAGLCGFYDDEEVLDLTW</sequence>
<dbReference type="EMBL" id="JASBNA010000009">
    <property type="protein sequence ID" value="KAK7689251.1"/>
    <property type="molecule type" value="Genomic_DNA"/>
</dbReference>
<name>A0AAW0GIH0_9APHY</name>
<evidence type="ECO:0000313" key="2">
    <source>
        <dbReference type="Proteomes" id="UP001385951"/>
    </source>
</evidence>
<dbReference type="AlphaFoldDB" id="A0AAW0GIH0"/>
<evidence type="ECO:0008006" key="3">
    <source>
        <dbReference type="Google" id="ProtNLM"/>
    </source>
</evidence>
<protein>
    <recommendedName>
        <fullName evidence="3">Fucose-specific lectin</fullName>
    </recommendedName>
</protein>
<proteinExistence type="predicted"/>
<comment type="caution">
    <text evidence="1">The sequence shown here is derived from an EMBL/GenBank/DDBJ whole genome shotgun (WGS) entry which is preliminary data.</text>
</comment>
<accession>A0AAW0GIH0</accession>
<reference evidence="1 2" key="1">
    <citation type="submission" date="2022-09" db="EMBL/GenBank/DDBJ databases">
        <authorList>
            <person name="Palmer J.M."/>
        </authorList>
    </citation>
    <scope>NUCLEOTIDE SEQUENCE [LARGE SCALE GENOMIC DNA]</scope>
    <source>
        <strain evidence="1 2">DSM 7382</strain>
    </source>
</reference>
<dbReference type="Proteomes" id="UP001385951">
    <property type="component" value="Unassembled WGS sequence"/>
</dbReference>